<gene>
    <name evidence="3" type="ORF">SAMN06265218_11162</name>
</gene>
<reference evidence="3 4" key="1">
    <citation type="submission" date="2017-05" db="EMBL/GenBank/DDBJ databases">
        <authorList>
            <person name="Varghese N."/>
            <person name="Submissions S."/>
        </authorList>
    </citation>
    <scope>NUCLEOTIDE SEQUENCE [LARGE SCALE GENOMIC DNA]</scope>
    <source>
        <strain evidence="3 4">DSM 21194</strain>
    </source>
</reference>
<evidence type="ECO:0000313" key="4">
    <source>
        <dbReference type="Proteomes" id="UP000317593"/>
    </source>
</evidence>
<keyword evidence="4" id="KW-1185">Reference proteome</keyword>
<dbReference type="Proteomes" id="UP000317593">
    <property type="component" value="Unassembled WGS sequence"/>
</dbReference>
<dbReference type="AlphaFoldDB" id="A0A521DMI4"/>
<dbReference type="PANTHER" id="PTHR40469:SF2">
    <property type="entry name" value="GALACTOSE-BINDING DOMAIN-LIKE SUPERFAMILY PROTEIN"/>
    <property type="match status" value="1"/>
</dbReference>
<dbReference type="Gene3D" id="3.40.50.880">
    <property type="match status" value="1"/>
</dbReference>
<evidence type="ECO:0000313" key="3">
    <source>
        <dbReference type="EMBL" id="SMO72917.1"/>
    </source>
</evidence>
<name>A0A521DMI4_9BACT</name>
<dbReference type="PANTHER" id="PTHR40469">
    <property type="entry name" value="SECRETED GLYCOSYL HYDROLASE"/>
    <property type="match status" value="1"/>
</dbReference>
<dbReference type="InterPro" id="IPR029010">
    <property type="entry name" value="ThuA-like"/>
</dbReference>
<feature type="region of interest" description="Disordered" evidence="1">
    <location>
        <begin position="276"/>
        <end position="296"/>
    </location>
</feature>
<dbReference type="InterPro" id="IPR029062">
    <property type="entry name" value="Class_I_gatase-like"/>
</dbReference>
<sequence>MQAGVYEEHHILFIAGKASHGFGEHEHLAGSKLLAATIEEGNIGIRTTVISNWPEDDSIFDNVDSVVIYSDGGPGHPIMDHLESFEEVMDRGVGFVTLHYAVVVPPGEAGDLFLEWQGGYFETHWSVNPFWTTKITGYPDHPISNGVGEISIRDEWYFHMRFSENDGELTPILTDLPPEETLTTRDDGPYSNNPYVREAVLENKEEQHMAWAYERSNGGRSFGFTGGHYHWNWGVENFRRVVVNAIVWSAGVEVPPEGLQFSPIDVLELAEFIDDPNPEDWNPQPIQDMLDEANQY</sequence>
<evidence type="ECO:0000256" key="1">
    <source>
        <dbReference type="SAM" id="MobiDB-lite"/>
    </source>
</evidence>
<proteinExistence type="predicted"/>
<accession>A0A521DMI4</accession>
<feature type="domain" description="ThuA-like" evidence="2">
    <location>
        <begin position="20"/>
        <end position="248"/>
    </location>
</feature>
<dbReference type="Pfam" id="PF06283">
    <property type="entry name" value="ThuA"/>
    <property type="match status" value="1"/>
</dbReference>
<dbReference type="EMBL" id="FXTH01000011">
    <property type="protein sequence ID" value="SMO72917.1"/>
    <property type="molecule type" value="Genomic_DNA"/>
</dbReference>
<organism evidence="3 4">
    <name type="scientific">Fodinibius sediminis</name>
    <dbReference type="NCBI Taxonomy" id="1214077"/>
    <lineage>
        <taxon>Bacteria</taxon>
        <taxon>Pseudomonadati</taxon>
        <taxon>Balneolota</taxon>
        <taxon>Balneolia</taxon>
        <taxon>Balneolales</taxon>
        <taxon>Balneolaceae</taxon>
        <taxon>Fodinibius</taxon>
    </lineage>
</organism>
<protein>
    <submittedName>
        <fullName evidence="3">Trehalose utilisation</fullName>
    </submittedName>
</protein>
<evidence type="ECO:0000259" key="2">
    <source>
        <dbReference type="Pfam" id="PF06283"/>
    </source>
</evidence>
<dbReference type="SUPFAM" id="SSF52317">
    <property type="entry name" value="Class I glutamine amidotransferase-like"/>
    <property type="match status" value="1"/>
</dbReference>